<accession>A0A060R5Q4</accession>
<dbReference type="PATRIC" id="fig|1433126.3.peg.10"/>
<dbReference type="PANTHER" id="PTHR43088">
    <property type="entry name" value="SUBUNIT OF PYRUVATE:FLAVODOXIN OXIDOREDUCTASE-RELATED"/>
    <property type="match status" value="1"/>
</dbReference>
<dbReference type="GO" id="GO:0047553">
    <property type="term" value="F:2-oxoglutarate synthase activity"/>
    <property type="evidence" value="ECO:0007669"/>
    <property type="project" value="UniProtKB-EC"/>
</dbReference>
<dbReference type="Gene3D" id="3.40.50.920">
    <property type="match status" value="1"/>
</dbReference>
<dbReference type="InterPro" id="IPR029061">
    <property type="entry name" value="THDP-binding"/>
</dbReference>
<reference evidence="4 5" key="1">
    <citation type="journal article" date="2015" name="Genome Announc.">
        <title>Complete Genome Sequence of the Novel Leech Symbiont Mucinivorans hirudinis M3T.</title>
        <authorList>
            <person name="Nelson M.C."/>
            <person name="Bomar L."/>
            <person name="Graf J."/>
        </authorList>
    </citation>
    <scope>NUCLEOTIDE SEQUENCE [LARGE SCALE GENOMIC DNA]</scope>
    <source>
        <strain evidence="5">M3</strain>
    </source>
</reference>
<evidence type="ECO:0000259" key="3">
    <source>
        <dbReference type="Pfam" id="PF17147"/>
    </source>
</evidence>
<dbReference type="CDD" id="cd07034">
    <property type="entry name" value="TPP_PYR_PFOR_IOR-alpha_like"/>
    <property type="match status" value="1"/>
</dbReference>
<dbReference type="eggNOG" id="COG0674">
    <property type="taxonomic scope" value="Bacteria"/>
</dbReference>
<proteinExistence type="predicted"/>
<feature type="domain" description="Pyruvate:ferredoxin oxidoreductase core" evidence="3">
    <location>
        <begin position="256"/>
        <end position="350"/>
    </location>
</feature>
<organism evidence="4 5">
    <name type="scientific">Mucinivorans hirudinis</name>
    <dbReference type="NCBI Taxonomy" id="1433126"/>
    <lineage>
        <taxon>Bacteria</taxon>
        <taxon>Pseudomonadati</taxon>
        <taxon>Bacteroidota</taxon>
        <taxon>Bacteroidia</taxon>
        <taxon>Bacteroidales</taxon>
        <taxon>Rikenellaceae</taxon>
        <taxon>Mucinivorans</taxon>
    </lineage>
</organism>
<dbReference type="SUPFAM" id="SSF52518">
    <property type="entry name" value="Thiamin diphosphate-binding fold (THDP-binding)"/>
    <property type="match status" value="1"/>
</dbReference>
<dbReference type="AlphaFoldDB" id="A0A060R5Q4"/>
<evidence type="ECO:0000256" key="1">
    <source>
        <dbReference type="ARBA" id="ARBA00023002"/>
    </source>
</evidence>
<dbReference type="InterPro" id="IPR002880">
    <property type="entry name" value="Pyrv_Fd/Flavodoxin_OxRdtase_N"/>
</dbReference>
<dbReference type="SUPFAM" id="SSF52922">
    <property type="entry name" value="TK C-terminal domain-like"/>
    <property type="match status" value="1"/>
</dbReference>
<dbReference type="EC" id="1.2.7.3" evidence="4"/>
<dbReference type="HOGENOM" id="CLU_017038_0_0_10"/>
<dbReference type="PANTHER" id="PTHR43088:SF1">
    <property type="entry name" value="SUBUNIT OF PYRUVATE:FLAVODOXIN OXIDOREDUCTASE"/>
    <property type="match status" value="1"/>
</dbReference>
<dbReference type="KEGG" id="rbc:BN938_0010"/>
<keyword evidence="5" id="KW-1185">Reference proteome</keyword>
<dbReference type="OrthoDB" id="9794954at2"/>
<keyword evidence="1 4" id="KW-0560">Oxidoreductase</keyword>
<dbReference type="Pfam" id="PF17147">
    <property type="entry name" value="PFOR_II"/>
    <property type="match status" value="1"/>
</dbReference>
<dbReference type="Gene3D" id="3.40.50.970">
    <property type="match status" value="1"/>
</dbReference>
<dbReference type="InterPro" id="IPR052368">
    <property type="entry name" value="2-oxoacid_oxidoreductase"/>
</dbReference>
<protein>
    <submittedName>
        <fullName evidence="4">2-oxoglutarate oxidoreductase, alpha subunit</fullName>
        <ecNumber evidence="4">1.2.7.3</ecNumber>
    </submittedName>
</protein>
<gene>
    <name evidence="4" type="ORF">BN938_0010</name>
</gene>
<dbReference type="NCBIfam" id="NF005507">
    <property type="entry name" value="PRK07119.1"/>
    <property type="match status" value="1"/>
</dbReference>
<evidence type="ECO:0000313" key="4">
    <source>
        <dbReference type="EMBL" id="CDN30117.1"/>
    </source>
</evidence>
<name>A0A060R5Q4_9BACT</name>
<dbReference type="Proteomes" id="UP000027616">
    <property type="component" value="Chromosome I"/>
</dbReference>
<feature type="domain" description="Pyruvate flavodoxin/ferredoxin oxidoreductase pyrimidine binding" evidence="2">
    <location>
        <begin position="16"/>
        <end position="196"/>
    </location>
</feature>
<evidence type="ECO:0000313" key="5">
    <source>
        <dbReference type="Proteomes" id="UP000027616"/>
    </source>
</evidence>
<sequence length="361" mass="39051">MEDIKLLKGNEALAIGAIRCGCDGYFGYPITPQSEVIETLMEERPWETTGMVVLQAESETASINMVYGGAASGKKVMTTSSSPGISLMCEGISYIAAAELPCVLVDVARGGPGLGTIQASQSDYYQVVVGGGHGGYKLLVLAPNSVQEMYDFVDLGFELAFKYLTPVMILTDGVIGQMMEKVKLSPVKARLTEEQVKALCDSWAATGKTPGRKQNVISSVYLDSEILENHNKKLLAKYEAIAANEVRYEATQVEDADYVLVAYGTSSRICAKVVEDARADGLRVGLIRPVTLFPFPNDFISQTAKHCKAMLCVEMSTGQMVDDVRLAVNGVTRVEHFGRFGGMVHSPTEVYGALKELIKNC</sequence>
<dbReference type="InterPro" id="IPR009014">
    <property type="entry name" value="Transketo_C/PFOR_II"/>
</dbReference>
<evidence type="ECO:0000259" key="2">
    <source>
        <dbReference type="Pfam" id="PF01855"/>
    </source>
</evidence>
<dbReference type="InterPro" id="IPR033412">
    <property type="entry name" value="PFOR_II"/>
</dbReference>
<dbReference type="EMBL" id="HG934468">
    <property type="protein sequence ID" value="CDN30117.1"/>
    <property type="molecule type" value="Genomic_DNA"/>
</dbReference>
<dbReference type="STRING" id="1433126.BN938_0010"/>
<dbReference type="Pfam" id="PF01855">
    <property type="entry name" value="POR_N"/>
    <property type="match status" value="1"/>
</dbReference>